<keyword evidence="3" id="KW-1185">Reference proteome</keyword>
<organism evidence="2 3">
    <name type="scientific">Callosobruchus maculatus</name>
    <name type="common">Southern cowpea weevil</name>
    <name type="synonym">Pulse bruchid</name>
    <dbReference type="NCBI Taxonomy" id="64391"/>
    <lineage>
        <taxon>Eukaryota</taxon>
        <taxon>Metazoa</taxon>
        <taxon>Ecdysozoa</taxon>
        <taxon>Arthropoda</taxon>
        <taxon>Hexapoda</taxon>
        <taxon>Insecta</taxon>
        <taxon>Pterygota</taxon>
        <taxon>Neoptera</taxon>
        <taxon>Endopterygota</taxon>
        <taxon>Coleoptera</taxon>
        <taxon>Polyphaga</taxon>
        <taxon>Cucujiformia</taxon>
        <taxon>Chrysomeloidea</taxon>
        <taxon>Chrysomelidae</taxon>
        <taxon>Bruchinae</taxon>
        <taxon>Bruchini</taxon>
        <taxon>Callosobruchus</taxon>
    </lineage>
</organism>
<protein>
    <submittedName>
        <fullName evidence="2">Uncharacterized protein</fullName>
    </submittedName>
</protein>
<accession>A0A653CDQ7</accession>
<sequence length="183" mass="20894">MDSIEDTFSAAELSDEVHDEEGGNSIEGEYYHQVDVRSLPNQYTHADFKNLINKRLKLHGKHFKFHNKTHQNGPLVSVYFENEVDMENAVLVIHQYIWRNKVLAAQKSPNPEKITLGGQAKRKSDVLDDHVGEGDGGSSNDDDEEKGPSSKKKKQLMNPKLSVDDNLRNSFIPLWKMEYKDQV</sequence>
<proteinExistence type="predicted"/>
<dbReference type="Proteomes" id="UP000410492">
    <property type="component" value="Unassembled WGS sequence"/>
</dbReference>
<dbReference type="EMBL" id="CAACVG010007514">
    <property type="protein sequence ID" value="VEN45866.1"/>
    <property type="molecule type" value="Genomic_DNA"/>
</dbReference>
<feature type="region of interest" description="Disordered" evidence="1">
    <location>
        <begin position="110"/>
        <end position="162"/>
    </location>
</feature>
<dbReference type="OrthoDB" id="10530225at2759"/>
<dbReference type="SUPFAM" id="SSF54928">
    <property type="entry name" value="RNA-binding domain, RBD"/>
    <property type="match status" value="1"/>
</dbReference>
<evidence type="ECO:0000256" key="1">
    <source>
        <dbReference type="SAM" id="MobiDB-lite"/>
    </source>
</evidence>
<evidence type="ECO:0000313" key="3">
    <source>
        <dbReference type="Proteomes" id="UP000410492"/>
    </source>
</evidence>
<dbReference type="GO" id="GO:0003676">
    <property type="term" value="F:nucleic acid binding"/>
    <property type="evidence" value="ECO:0007669"/>
    <property type="project" value="InterPro"/>
</dbReference>
<dbReference type="InterPro" id="IPR035979">
    <property type="entry name" value="RBD_domain_sf"/>
</dbReference>
<gene>
    <name evidence="2" type="ORF">CALMAC_LOCUS8164</name>
</gene>
<dbReference type="AlphaFoldDB" id="A0A653CDQ7"/>
<name>A0A653CDQ7_CALMS</name>
<reference evidence="2 3" key="1">
    <citation type="submission" date="2019-01" db="EMBL/GenBank/DDBJ databases">
        <authorList>
            <person name="Sayadi A."/>
        </authorList>
    </citation>
    <scope>NUCLEOTIDE SEQUENCE [LARGE SCALE GENOMIC DNA]</scope>
</reference>
<evidence type="ECO:0000313" key="2">
    <source>
        <dbReference type="EMBL" id="VEN45866.1"/>
    </source>
</evidence>
<feature type="non-terminal residue" evidence="2">
    <location>
        <position position="183"/>
    </location>
</feature>
<feature type="compositionally biased region" description="Basic and acidic residues" evidence="1">
    <location>
        <begin position="122"/>
        <end position="133"/>
    </location>
</feature>
<feature type="region of interest" description="Disordered" evidence="1">
    <location>
        <begin position="1"/>
        <end position="25"/>
    </location>
</feature>